<evidence type="ECO:0000313" key="1">
    <source>
        <dbReference type="EMBL" id="AWV96783.1"/>
    </source>
</evidence>
<dbReference type="RefSeq" id="WP_111369885.1">
    <property type="nucleotide sequence ID" value="NZ_CP029480.1"/>
</dbReference>
<dbReference type="Proteomes" id="UP000249873">
    <property type="component" value="Chromosome"/>
</dbReference>
<organism evidence="1 2">
    <name type="scientific">Arcticibacterium luteifluviistationis</name>
    <dbReference type="NCBI Taxonomy" id="1784714"/>
    <lineage>
        <taxon>Bacteria</taxon>
        <taxon>Pseudomonadati</taxon>
        <taxon>Bacteroidota</taxon>
        <taxon>Cytophagia</taxon>
        <taxon>Cytophagales</taxon>
        <taxon>Leadbetterellaceae</taxon>
        <taxon>Arcticibacterium</taxon>
    </lineage>
</organism>
<protein>
    <recommendedName>
        <fullName evidence="3">Ribosomal subunit interface protein</fullName>
    </recommendedName>
</protein>
<reference evidence="1 2" key="1">
    <citation type="submission" date="2018-05" db="EMBL/GenBank/DDBJ databases">
        <title>Complete genome sequence of Arcticibacterium luteifluviistationis SM1504T, a cytophagaceae bacterium isolated from Arctic surface seawater.</title>
        <authorList>
            <person name="Li Y."/>
            <person name="Qin Q.-L."/>
        </authorList>
    </citation>
    <scope>NUCLEOTIDE SEQUENCE [LARGE SCALE GENOMIC DNA]</scope>
    <source>
        <strain evidence="1 2">SM1504</strain>
    </source>
</reference>
<dbReference type="SUPFAM" id="SSF69754">
    <property type="entry name" value="Ribosome binding protein Y (YfiA homologue)"/>
    <property type="match status" value="1"/>
</dbReference>
<dbReference type="EMBL" id="CP029480">
    <property type="protein sequence ID" value="AWV96783.1"/>
    <property type="molecule type" value="Genomic_DNA"/>
</dbReference>
<dbReference type="InterPro" id="IPR003489">
    <property type="entry name" value="RHF/RaiA"/>
</dbReference>
<evidence type="ECO:0008006" key="3">
    <source>
        <dbReference type="Google" id="ProtNLM"/>
    </source>
</evidence>
<gene>
    <name evidence="1" type="ORF">DJ013_00675</name>
</gene>
<dbReference type="OrthoDB" id="121633at2"/>
<keyword evidence="2" id="KW-1185">Reference proteome</keyword>
<dbReference type="AlphaFoldDB" id="A0A2Z4G6T2"/>
<dbReference type="Pfam" id="PF02482">
    <property type="entry name" value="Ribosomal_S30AE"/>
    <property type="match status" value="1"/>
</dbReference>
<sequence>MKIQYNTDKTINGDEKNEDYFTSLIEEGLERYESGLTRIEVHLSDENGGKNGEGDMRCLLETRIKGRQPIAVSCQKDTLEEAVSGAIDKLTTSLDTIFGRLQNN</sequence>
<dbReference type="Gene3D" id="3.30.160.100">
    <property type="entry name" value="Ribosome hibernation promotion factor-like"/>
    <property type="match status" value="1"/>
</dbReference>
<dbReference type="KEGG" id="als:DJ013_00675"/>
<dbReference type="InterPro" id="IPR036567">
    <property type="entry name" value="RHF-like"/>
</dbReference>
<proteinExistence type="predicted"/>
<name>A0A2Z4G6T2_9BACT</name>
<accession>A0A2Z4G6T2</accession>
<evidence type="ECO:0000313" key="2">
    <source>
        <dbReference type="Proteomes" id="UP000249873"/>
    </source>
</evidence>